<evidence type="ECO:0008006" key="4">
    <source>
        <dbReference type="Google" id="ProtNLM"/>
    </source>
</evidence>
<feature type="transmembrane region" description="Helical" evidence="1">
    <location>
        <begin position="142"/>
        <end position="160"/>
    </location>
</feature>
<keyword evidence="3" id="KW-1185">Reference proteome</keyword>
<dbReference type="EMBL" id="CP020370">
    <property type="protein sequence ID" value="AUB81236.1"/>
    <property type="molecule type" value="Genomic_DNA"/>
</dbReference>
<dbReference type="KEGG" id="tsy:THSYN_09910"/>
<organism evidence="2 3">
    <name type="scientific">Candidatus Thiodictyon syntrophicum</name>
    <dbReference type="NCBI Taxonomy" id="1166950"/>
    <lineage>
        <taxon>Bacteria</taxon>
        <taxon>Pseudomonadati</taxon>
        <taxon>Pseudomonadota</taxon>
        <taxon>Gammaproteobacteria</taxon>
        <taxon>Chromatiales</taxon>
        <taxon>Chromatiaceae</taxon>
        <taxon>Thiodictyon</taxon>
    </lineage>
</organism>
<dbReference type="AlphaFoldDB" id="A0A2K8U6M5"/>
<dbReference type="Pfam" id="PF17963">
    <property type="entry name" value="Big_9"/>
    <property type="match status" value="3"/>
</dbReference>
<sequence length="832" mass="90012">MALLLKCYKARSSSDGGSRIVAVETADLAVRLPDEIQYAACKVPDPDSDRWYDTVPESDWKTAVTLRCEQSGLSGWQVDEERFQPGDDVRFALRDPAQPDGKLPGIGRGLELDKSWRPQSLLDLWPCADETSGGGGIHWRTLLAVFASLAVMAIVLWVFFGDKGDKKLTAVAISFEVHPGQAVLLDFDTDGRVTGTRGRPFKVSPVREPSLGRVVVVSDRVLQYTAPEGKDGPDSFAYRVTINGNGTAPESVTAQVDVSIVNRPPTVKDSYRHKPIATNEQPKFDLSEVVRDDDIKPGKGAQLELVNCKPNEFGEIKLLGGLNAQFLPSGRPGKNVLMDCQVKDPVGAMADVPLIFDVVPPPVSTLPPIGPVRVLVGAEQRIEPGQLLRRAGHPELTRLTDVAVNSPDHGSARLDGGEILYTAPLDFSGTASFSYRATDQDGQHRSGTVEVQIDNQPPVLKPIEIQTVVGQPVTVDVTAYVQDADRARGQGWTLTVPPDPRFAVSGKSIIFTPGQGDTQVEWPYRITDQAGTTAEGRILVRLEPPKDTRFPDASVPDPIRVGETRRLDLAEIVNGWGPTWRLASVGTASIGVPRRVDDHTVEILAPVDRYGSTAFSFTATDAQGRSGTGRISLTVVNQPPTARDARISGAANKPIEIDLAGFVSDPDAAQGQGLRSKLVREPSFGHINLSNGRLLTFDPEGKSGVATAWYRVTDDAKASSADHRIDIDIGADDTPPSPEWATILQEIGQLIRKGEFANAQLRCREAASSGDFRVAQMCGGAFSRLPDRELSRKASTKFAREMFDLAATRSADTQIRTDARKAAEQLQPDSAP</sequence>
<keyword evidence="1" id="KW-1133">Transmembrane helix</keyword>
<keyword evidence="1" id="KW-0812">Transmembrane</keyword>
<reference evidence="2 3" key="1">
    <citation type="submission" date="2017-03" db="EMBL/GenBank/DDBJ databases">
        <title>Complete genome sequence of Candidatus 'Thiodictyon syntrophicum' sp. nov. strain Cad16T, a photolithoautotroph purple sulfur bacterium isolated from an alpine meromictic lake.</title>
        <authorList>
            <person name="Luedin S.M."/>
            <person name="Pothier J.F."/>
            <person name="Danza F."/>
            <person name="Storelli N."/>
            <person name="Wittwer M."/>
            <person name="Tonolla M."/>
        </authorList>
    </citation>
    <scope>NUCLEOTIDE SEQUENCE [LARGE SCALE GENOMIC DNA]</scope>
    <source>
        <strain evidence="2 3">Cad16T</strain>
    </source>
</reference>
<gene>
    <name evidence="2" type="ORF">THSYN_09910</name>
</gene>
<dbReference type="Proteomes" id="UP000232638">
    <property type="component" value="Chromosome"/>
</dbReference>
<evidence type="ECO:0000256" key="1">
    <source>
        <dbReference type="SAM" id="Phobius"/>
    </source>
</evidence>
<evidence type="ECO:0000313" key="2">
    <source>
        <dbReference type="EMBL" id="AUB81236.1"/>
    </source>
</evidence>
<dbReference type="Gene3D" id="2.60.40.3440">
    <property type="match status" value="1"/>
</dbReference>
<name>A0A2K8U6M5_9GAMM</name>
<protein>
    <recommendedName>
        <fullName evidence="4">Cadherin domain-containing protein</fullName>
    </recommendedName>
</protein>
<evidence type="ECO:0000313" key="3">
    <source>
        <dbReference type="Proteomes" id="UP000232638"/>
    </source>
</evidence>
<keyword evidence="1" id="KW-0472">Membrane</keyword>
<accession>A0A2K8U6M5</accession>
<proteinExistence type="predicted"/>